<dbReference type="Gene3D" id="3.30.479.30">
    <property type="entry name" value="Band 7 domain"/>
    <property type="match status" value="1"/>
</dbReference>
<dbReference type="InterPro" id="IPR027705">
    <property type="entry name" value="Flotillin_fam"/>
</dbReference>
<evidence type="ECO:0000313" key="11">
    <source>
        <dbReference type="Proteomes" id="UP000315750"/>
    </source>
</evidence>
<dbReference type="GO" id="GO:0005886">
    <property type="term" value="C:plasma membrane"/>
    <property type="evidence" value="ECO:0007669"/>
    <property type="project" value="UniProtKB-SubCell"/>
</dbReference>
<accession>A0A518AU10</accession>
<dbReference type="OrthoDB" id="9786220at2"/>
<feature type="domain" description="Band 7" evidence="9">
    <location>
        <begin position="45"/>
        <end position="216"/>
    </location>
</feature>
<dbReference type="EMBL" id="CP036278">
    <property type="protein sequence ID" value="QDU58209.1"/>
    <property type="molecule type" value="Genomic_DNA"/>
</dbReference>
<name>A0A518AU10_9BACT</name>
<dbReference type="SUPFAM" id="SSF117892">
    <property type="entry name" value="Band 7/SPFH domain"/>
    <property type="match status" value="1"/>
</dbReference>
<evidence type="ECO:0000256" key="8">
    <source>
        <dbReference type="SAM" id="Phobius"/>
    </source>
</evidence>
<keyword evidence="11" id="KW-1185">Reference proteome</keyword>
<dbReference type="SMART" id="SM00244">
    <property type="entry name" value="PHB"/>
    <property type="match status" value="1"/>
</dbReference>
<dbReference type="AlphaFoldDB" id="A0A518AU10"/>
<dbReference type="Pfam" id="PF01145">
    <property type="entry name" value="Band_7"/>
    <property type="match status" value="1"/>
</dbReference>
<keyword evidence="8" id="KW-1133">Transmembrane helix</keyword>
<reference evidence="10 11" key="1">
    <citation type="submission" date="2019-02" db="EMBL/GenBank/DDBJ databases">
        <title>Deep-cultivation of Planctomycetes and their phenomic and genomic characterization uncovers novel biology.</title>
        <authorList>
            <person name="Wiegand S."/>
            <person name="Jogler M."/>
            <person name="Boedeker C."/>
            <person name="Pinto D."/>
            <person name="Vollmers J."/>
            <person name="Rivas-Marin E."/>
            <person name="Kohn T."/>
            <person name="Peeters S.H."/>
            <person name="Heuer A."/>
            <person name="Rast P."/>
            <person name="Oberbeckmann S."/>
            <person name="Bunk B."/>
            <person name="Jeske O."/>
            <person name="Meyerdierks A."/>
            <person name="Storesund J.E."/>
            <person name="Kallscheuer N."/>
            <person name="Luecker S."/>
            <person name="Lage O.M."/>
            <person name="Pohl T."/>
            <person name="Merkel B.J."/>
            <person name="Hornburger P."/>
            <person name="Mueller R.-W."/>
            <person name="Bruemmer F."/>
            <person name="Labrenz M."/>
            <person name="Spormann A.M."/>
            <person name="Op den Camp H."/>
            <person name="Overmann J."/>
            <person name="Amann R."/>
            <person name="Jetten M.S.M."/>
            <person name="Mascher T."/>
            <person name="Medema M.H."/>
            <person name="Devos D.P."/>
            <person name="Kaster A.-K."/>
            <person name="Ovreas L."/>
            <person name="Rohde M."/>
            <person name="Galperin M.Y."/>
            <person name="Jogler C."/>
        </authorList>
    </citation>
    <scope>NUCLEOTIDE SEQUENCE [LARGE SCALE GENOMIC DNA]</scope>
    <source>
        <strain evidence="10 11">Pan181</strain>
    </source>
</reference>
<evidence type="ECO:0000256" key="2">
    <source>
        <dbReference type="ARBA" id="ARBA00004236"/>
    </source>
</evidence>
<feature type="compositionally biased region" description="Polar residues" evidence="7">
    <location>
        <begin position="534"/>
        <end position="550"/>
    </location>
</feature>
<evidence type="ECO:0000259" key="9">
    <source>
        <dbReference type="SMART" id="SM00244"/>
    </source>
</evidence>
<dbReference type="RefSeq" id="WP_145249838.1">
    <property type="nucleotide sequence ID" value="NZ_CP036278.1"/>
</dbReference>
<evidence type="ECO:0000256" key="7">
    <source>
        <dbReference type="SAM" id="MobiDB-lite"/>
    </source>
</evidence>
<dbReference type="Proteomes" id="UP000315750">
    <property type="component" value="Chromosome"/>
</dbReference>
<evidence type="ECO:0000256" key="1">
    <source>
        <dbReference type="ARBA" id="ARBA00004167"/>
    </source>
</evidence>
<evidence type="ECO:0000256" key="3">
    <source>
        <dbReference type="ARBA" id="ARBA00007161"/>
    </source>
</evidence>
<keyword evidence="5 8" id="KW-0472">Membrane</keyword>
<evidence type="ECO:0000256" key="4">
    <source>
        <dbReference type="ARBA" id="ARBA00022475"/>
    </source>
</evidence>
<comment type="similarity">
    <text evidence="3">Belongs to the band 7/mec-2 family. Flotillin subfamily.</text>
</comment>
<feature type="region of interest" description="Disordered" evidence="7">
    <location>
        <begin position="527"/>
        <end position="566"/>
    </location>
</feature>
<evidence type="ECO:0000313" key="10">
    <source>
        <dbReference type="EMBL" id="QDU58209.1"/>
    </source>
</evidence>
<dbReference type="PANTHER" id="PTHR13806">
    <property type="entry name" value="FLOTILLIN-RELATED"/>
    <property type="match status" value="1"/>
</dbReference>
<keyword evidence="4" id="KW-1003">Cell membrane</keyword>
<keyword evidence="8" id="KW-0812">Transmembrane</keyword>
<dbReference type="InterPro" id="IPR036013">
    <property type="entry name" value="Band_7/SPFH_dom_sf"/>
</dbReference>
<sequence length="566" mass="61631">MTSHLSIVPTLAAFSLNDVPTFAWVFAGFLLVMALIVFLASLTKMFYKRCSSNQVLVVYGARTGGEGRTAKTVHGGGSFVLPVIQSYEYLSLEPIQIEIPLRGALSIENIRVNVPSVFTVAVGTEQTVMNNAAVRLLGLSTQEIRQQAEEIIFGQLRQVIASMKIEDINRDRDTFLQHIQGSVEPELKKIGLVLINVNITDITDESGYIDAIGQKAASEAIQQARGDVADEQRKGEIRVANAEREKDVEVANAQKFREIGTREALREQSVRIAELEKEQTVGERTAEFQREVQVKQAEQEKRIAVADANATAVDGENIAEAKVAQSQATLLVERAEAYERGESKKRQAEAAVIEVQNRAMAKAAMAEAERVEAEKRAELEAPAKAEKARKVVEAEKRRLEAEGEAAAIYAKLEAEARGQYEILAKKGEGLKQIVAACGGAKEAFQLMMLEHLDNLAEASAKAISNIKFDKVVVWENGGGKDGRSSTADFLHSMAGTLPPMLQVMKDIGGVEIPDSLAKLAGESSDTFDEPVMKVSTNGKAPKAETTSSTAVLEEDEDDDQQSTSRL</sequence>
<dbReference type="CDD" id="cd03399">
    <property type="entry name" value="SPFH_flotillin"/>
    <property type="match status" value="1"/>
</dbReference>
<dbReference type="KEGG" id="amuc:Pan181_44420"/>
<protein>
    <submittedName>
        <fullName evidence="10">Inner membrane protein YqiK</fullName>
    </submittedName>
</protein>
<proteinExistence type="inferred from homology"/>
<comment type="subcellular location">
    <subcellularLocation>
        <location evidence="2">Cell membrane</location>
    </subcellularLocation>
    <subcellularLocation>
        <location evidence="1">Membrane</location>
        <topology evidence="1">Single-pass membrane protein</topology>
    </subcellularLocation>
</comment>
<evidence type="ECO:0000256" key="6">
    <source>
        <dbReference type="SAM" id="Coils"/>
    </source>
</evidence>
<dbReference type="PANTHER" id="PTHR13806:SF31">
    <property type="entry name" value="FLOTILLIN-LIKE PROTEIN 1-RELATED"/>
    <property type="match status" value="1"/>
</dbReference>
<evidence type="ECO:0000256" key="5">
    <source>
        <dbReference type="ARBA" id="ARBA00023136"/>
    </source>
</evidence>
<keyword evidence="6" id="KW-0175">Coiled coil</keyword>
<dbReference type="InterPro" id="IPR001107">
    <property type="entry name" value="Band_7"/>
</dbReference>
<organism evidence="10 11">
    <name type="scientific">Aeoliella mucimassa</name>
    <dbReference type="NCBI Taxonomy" id="2527972"/>
    <lineage>
        <taxon>Bacteria</taxon>
        <taxon>Pseudomonadati</taxon>
        <taxon>Planctomycetota</taxon>
        <taxon>Planctomycetia</taxon>
        <taxon>Pirellulales</taxon>
        <taxon>Lacipirellulaceae</taxon>
        <taxon>Aeoliella</taxon>
    </lineage>
</organism>
<feature type="coiled-coil region" evidence="6">
    <location>
        <begin position="338"/>
        <end position="404"/>
    </location>
</feature>
<gene>
    <name evidence="10" type="primary">yqiK_2</name>
    <name evidence="10" type="ORF">Pan181_44420</name>
</gene>
<feature type="transmembrane region" description="Helical" evidence="8">
    <location>
        <begin position="22"/>
        <end position="42"/>
    </location>
</feature>